<reference evidence="1 2" key="1">
    <citation type="journal article" date="2017" name="Curr. Biol.">
        <title>Genome architecture and evolution of a unichromosomal asexual nematode.</title>
        <authorList>
            <person name="Fradin H."/>
            <person name="Zegar C."/>
            <person name="Gutwein M."/>
            <person name="Lucas J."/>
            <person name="Kovtun M."/>
            <person name="Corcoran D."/>
            <person name="Baugh L.R."/>
            <person name="Kiontke K."/>
            <person name="Gunsalus K."/>
            <person name="Fitch D.H."/>
            <person name="Piano F."/>
        </authorList>
    </citation>
    <scope>NUCLEOTIDE SEQUENCE [LARGE SCALE GENOMIC DNA]</scope>
    <source>
        <strain evidence="1">PF1309</strain>
    </source>
</reference>
<name>A0A2A2LRP4_9BILA</name>
<dbReference type="AlphaFoldDB" id="A0A2A2LRP4"/>
<organism evidence="1 2">
    <name type="scientific">Diploscapter pachys</name>
    <dbReference type="NCBI Taxonomy" id="2018661"/>
    <lineage>
        <taxon>Eukaryota</taxon>
        <taxon>Metazoa</taxon>
        <taxon>Ecdysozoa</taxon>
        <taxon>Nematoda</taxon>
        <taxon>Chromadorea</taxon>
        <taxon>Rhabditida</taxon>
        <taxon>Rhabditina</taxon>
        <taxon>Rhabditomorpha</taxon>
        <taxon>Rhabditoidea</taxon>
        <taxon>Rhabditidae</taxon>
        <taxon>Diploscapter</taxon>
    </lineage>
</organism>
<sequence length="85" mass="9968">MKMNIVKTKEANIVKMKEANIVQMKEMNIVKMKEANIQNLPLGFENRRYSSAKISVEVEQEETQQLKNMNSQIRQASVDLLHNYR</sequence>
<keyword evidence="2" id="KW-1185">Reference proteome</keyword>
<comment type="caution">
    <text evidence="1">The sequence shown here is derived from an EMBL/GenBank/DDBJ whole genome shotgun (WGS) entry which is preliminary data.</text>
</comment>
<dbReference type="Proteomes" id="UP000218231">
    <property type="component" value="Unassembled WGS sequence"/>
</dbReference>
<protein>
    <submittedName>
        <fullName evidence="1">Uncharacterized protein</fullName>
    </submittedName>
</protein>
<evidence type="ECO:0000313" key="1">
    <source>
        <dbReference type="EMBL" id="PAV88926.1"/>
    </source>
</evidence>
<accession>A0A2A2LRP4</accession>
<dbReference type="EMBL" id="LIAE01006483">
    <property type="protein sequence ID" value="PAV88926.1"/>
    <property type="molecule type" value="Genomic_DNA"/>
</dbReference>
<gene>
    <name evidence="1" type="ORF">WR25_24372</name>
</gene>
<proteinExistence type="predicted"/>
<evidence type="ECO:0000313" key="2">
    <source>
        <dbReference type="Proteomes" id="UP000218231"/>
    </source>
</evidence>